<feature type="transmembrane region" description="Helical" evidence="1">
    <location>
        <begin position="49"/>
        <end position="70"/>
    </location>
</feature>
<dbReference type="PANTHER" id="PTHR39430:SF1">
    <property type="entry name" value="PROTEASE"/>
    <property type="match status" value="1"/>
</dbReference>
<evidence type="ECO:0000256" key="1">
    <source>
        <dbReference type="SAM" id="Phobius"/>
    </source>
</evidence>
<evidence type="ECO:0000259" key="2">
    <source>
        <dbReference type="Pfam" id="PF02517"/>
    </source>
</evidence>
<feature type="transmembrane region" description="Helical" evidence="1">
    <location>
        <begin position="248"/>
        <end position="269"/>
    </location>
</feature>
<accession>A0ABU7I447</accession>
<feature type="transmembrane region" description="Helical" evidence="1">
    <location>
        <begin position="180"/>
        <end position="198"/>
    </location>
</feature>
<keyword evidence="1" id="KW-0812">Transmembrane</keyword>
<evidence type="ECO:0000313" key="4">
    <source>
        <dbReference type="Proteomes" id="UP001336835"/>
    </source>
</evidence>
<feature type="transmembrane region" description="Helical" evidence="1">
    <location>
        <begin position="12"/>
        <end position="37"/>
    </location>
</feature>
<feature type="transmembrane region" description="Helical" evidence="1">
    <location>
        <begin position="82"/>
        <end position="108"/>
    </location>
</feature>
<keyword evidence="1" id="KW-0472">Membrane</keyword>
<evidence type="ECO:0000313" key="3">
    <source>
        <dbReference type="EMBL" id="MEE1944096.1"/>
    </source>
</evidence>
<keyword evidence="4" id="KW-1185">Reference proteome</keyword>
<dbReference type="RefSeq" id="WP_330106473.1">
    <property type="nucleotide sequence ID" value="NZ_JAZDQT010000001.1"/>
</dbReference>
<feature type="transmembrane region" description="Helical" evidence="1">
    <location>
        <begin position="114"/>
        <end position="136"/>
    </location>
</feature>
<gene>
    <name evidence="3" type="ORF">VRU48_03185</name>
</gene>
<sequence length="292" mass="32623">MQRPVLYYLAPIIKIILFLIFIVLWVIPVAMVFGFNFLPLAGSGFAVEFYWELGMVLAILGSLQMVFFIFKIDFWTVFVRKIGAFSGFLKGTLIGFLLIALCGGILWANGNVRFAIGGISSITLAVYLFYFILVAIFEELMFRTYPLFVLAESYRIAVAVIINSIGFGLVHLANPGYTPLAFLNIMLAGALFAVFTLIKRNVSWAIGIHFGWNFAQGVLLGYKVSGLDTERALIAQPIGKAYLSGGEFGIEGSVFCTLILSILISWMLYRYRIAPVVTWAFVEAHEEKERIE</sequence>
<organism evidence="3 4">
    <name type="scientific">Pedobacter albus</name>
    <dbReference type="NCBI Taxonomy" id="3113905"/>
    <lineage>
        <taxon>Bacteria</taxon>
        <taxon>Pseudomonadati</taxon>
        <taxon>Bacteroidota</taxon>
        <taxon>Sphingobacteriia</taxon>
        <taxon>Sphingobacteriales</taxon>
        <taxon>Sphingobacteriaceae</taxon>
        <taxon>Pedobacter</taxon>
    </lineage>
</organism>
<keyword evidence="1" id="KW-1133">Transmembrane helix</keyword>
<feature type="domain" description="CAAX prenyl protease 2/Lysostaphin resistance protein A-like" evidence="2">
    <location>
        <begin position="123"/>
        <end position="214"/>
    </location>
</feature>
<dbReference type="Pfam" id="PF02517">
    <property type="entry name" value="Rce1-like"/>
    <property type="match status" value="1"/>
</dbReference>
<dbReference type="InterPro" id="IPR003675">
    <property type="entry name" value="Rce1/LyrA-like_dom"/>
</dbReference>
<dbReference type="EMBL" id="JAZDQT010000001">
    <property type="protein sequence ID" value="MEE1944096.1"/>
    <property type="molecule type" value="Genomic_DNA"/>
</dbReference>
<comment type="caution">
    <text evidence="3">The sequence shown here is derived from an EMBL/GenBank/DDBJ whole genome shotgun (WGS) entry which is preliminary data.</text>
</comment>
<reference evidence="3 4" key="1">
    <citation type="submission" date="2024-01" db="EMBL/GenBank/DDBJ databases">
        <title>Pedobacter sp. nov., isolated from fresh soil.</title>
        <authorList>
            <person name="Le N.T.T."/>
        </authorList>
    </citation>
    <scope>NUCLEOTIDE SEQUENCE [LARGE SCALE GENOMIC DNA]</scope>
    <source>
        <strain evidence="3 4">KR3-3</strain>
    </source>
</reference>
<feature type="transmembrane region" description="Helical" evidence="1">
    <location>
        <begin position="156"/>
        <end position="174"/>
    </location>
</feature>
<name>A0ABU7I447_9SPHI</name>
<dbReference type="Proteomes" id="UP001336835">
    <property type="component" value="Unassembled WGS sequence"/>
</dbReference>
<dbReference type="PANTHER" id="PTHR39430">
    <property type="entry name" value="MEMBRANE-ASSOCIATED PROTEASE-RELATED"/>
    <property type="match status" value="1"/>
</dbReference>
<protein>
    <submittedName>
        <fullName evidence="3">Type II CAAX endopeptidase family protein</fullName>
    </submittedName>
</protein>
<proteinExistence type="predicted"/>